<evidence type="ECO:0000313" key="1">
    <source>
        <dbReference type="EMBL" id="GAA5105393.1"/>
    </source>
</evidence>
<evidence type="ECO:0008006" key="3">
    <source>
        <dbReference type="Google" id="ProtNLM"/>
    </source>
</evidence>
<dbReference type="InterPro" id="IPR019652">
    <property type="entry name" value="DUF2509"/>
</dbReference>
<gene>
    <name evidence="1" type="ORF">GCM10023211_04140</name>
</gene>
<protein>
    <recommendedName>
        <fullName evidence="3">DUF2509 family protein</fullName>
    </recommendedName>
</protein>
<reference evidence="2" key="1">
    <citation type="journal article" date="2019" name="Int. J. Syst. Evol. Microbiol.">
        <title>The Global Catalogue of Microorganisms (GCM) 10K type strain sequencing project: providing services to taxonomists for standard genome sequencing and annotation.</title>
        <authorList>
            <consortium name="The Broad Institute Genomics Platform"/>
            <consortium name="The Broad Institute Genome Sequencing Center for Infectious Disease"/>
            <person name="Wu L."/>
            <person name="Ma J."/>
        </authorList>
    </citation>
    <scope>NUCLEOTIDE SEQUENCE [LARGE SCALE GENOMIC DNA]</scope>
    <source>
        <strain evidence="2">JCM 18050</strain>
    </source>
</reference>
<keyword evidence="2" id="KW-1185">Reference proteome</keyword>
<proteinExistence type="predicted"/>
<evidence type="ECO:0000313" key="2">
    <source>
        <dbReference type="Proteomes" id="UP001500171"/>
    </source>
</evidence>
<accession>A0ABP9N5U7</accession>
<dbReference type="Proteomes" id="UP001500171">
    <property type="component" value="Unassembled WGS sequence"/>
</dbReference>
<dbReference type="EMBL" id="BAABHY010000001">
    <property type="protein sequence ID" value="GAA5105393.1"/>
    <property type="molecule type" value="Genomic_DNA"/>
</dbReference>
<organism evidence="1 2">
    <name type="scientific">Orbus sasakiae</name>
    <dbReference type="NCBI Taxonomy" id="1078475"/>
    <lineage>
        <taxon>Bacteria</taxon>
        <taxon>Pseudomonadati</taxon>
        <taxon>Pseudomonadota</taxon>
        <taxon>Gammaproteobacteria</taxon>
        <taxon>Orbales</taxon>
        <taxon>Orbaceae</taxon>
        <taxon>Orbus</taxon>
    </lineage>
</organism>
<comment type="caution">
    <text evidence="1">The sequence shown here is derived from an EMBL/GenBank/DDBJ whole genome shotgun (WGS) entry which is preliminary data.</text>
</comment>
<name>A0ABP9N5U7_9GAMM</name>
<sequence>MTEQGFSTMGMVLVLSLLGGILLAGLNKLVLSQQRHLNQQKDYYHAVNHTLSSLQWSTTLNWLAATEQWQCQYHQHAKFSVCIKSSRLTASHFILVKGQYGEVKHYHLASLSHGKLIMEKGHWLDYCPEKQSADCDE</sequence>
<dbReference type="Pfam" id="PF10713">
    <property type="entry name" value="DUF2509"/>
    <property type="match status" value="1"/>
</dbReference>